<organism evidence="1 2">
    <name type="scientific">Eumeta variegata</name>
    <name type="common">Bagworm moth</name>
    <name type="synonym">Eumeta japonica</name>
    <dbReference type="NCBI Taxonomy" id="151549"/>
    <lineage>
        <taxon>Eukaryota</taxon>
        <taxon>Metazoa</taxon>
        <taxon>Ecdysozoa</taxon>
        <taxon>Arthropoda</taxon>
        <taxon>Hexapoda</taxon>
        <taxon>Insecta</taxon>
        <taxon>Pterygota</taxon>
        <taxon>Neoptera</taxon>
        <taxon>Endopterygota</taxon>
        <taxon>Lepidoptera</taxon>
        <taxon>Glossata</taxon>
        <taxon>Ditrysia</taxon>
        <taxon>Tineoidea</taxon>
        <taxon>Psychidae</taxon>
        <taxon>Oiketicinae</taxon>
        <taxon>Eumeta</taxon>
    </lineage>
</organism>
<name>A0A4C1ZKD0_EUMVA</name>
<dbReference type="Proteomes" id="UP000299102">
    <property type="component" value="Unassembled WGS sequence"/>
</dbReference>
<sequence>MSASARARASQIYKSRLSLQRGGYGPRTGTPMSGAERARRFRERRKAAAADLANTSTTGIPILMDVTNEQTIDISIGSATKLRDVNISRILSWIPSDTRSFKPFVAHCLAELEEYTTVKCWRWVPTKLNVADDATRDPPTYFDETQPADPISCAKNRNVTLLEAQNVLKRNDTAGRQSGHKEAVYSLLGMIKQHSSCKGR</sequence>
<evidence type="ECO:0000313" key="2">
    <source>
        <dbReference type="Proteomes" id="UP000299102"/>
    </source>
</evidence>
<dbReference type="OrthoDB" id="5983986at2759"/>
<protein>
    <submittedName>
        <fullName evidence="1">Uncharacterized protein</fullName>
    </submittedName>
</protein>
<evidence type="ECO:0000313" key="1">
    <source>
        <dbReference type="EMBL" id="GBP88956.1"/>
    </source>
</evidence>
<reference evidence="1 2" key="1">
    <citation type="journal article" date="2019" name="Commun. Biol.">
        <title>The bagworm genome reveals a unique fibroin gene that provides high tensile strength.</title>
        <authorList>
            <person name="Kono N."/>
            <person name="Nakamura H."/>
            <person name="Ohtoshi R."/>
            <person name="Tomita M."/>
            <person name="Numata K."/>
            <person name="Arakawa K."/>
        </authorList>
    </citation>
    <scope>NUCLEOTIDE SEQUENCE [LARGE SCALE GENOMIC DNA]</scope>
</reference>
<keyword evidence="2" id="KW-1185">Reference proteome</keyword>
<proteinExistence type="predicted"/>
<dbReference type="AlphaFoldDB" id="A0A4C1ZKD0"/>
<accession>A0A4C1ZKD0</accession>
<gene>
    <name evidence="1" type="ORF">EVAR_87728_1</name>
</gene>
<dbReference type="EMBL" id="BGZK01001968">
    <property type="protein sequence ID" value="GBP88956.1"/>
    <property type="molecule type" value="Genomic_DNA"/>
</dbReference>
<comment type="caution">
    <text evidence="1">The sequence shown here is derived from an EMBL/GenBank/DDBJ whole genome shotgun (WGS) entry which is preliminary data.</text>
</comment>